<geneLocation type="plasmid" evidence="4 5">
    <name>pANSO36D</name>
</geneLocation>
<organism evidence="4 5">
    <name type="scientific">Nostoc cf. commune SO-36</name>
    <dbReference type="NCBI Taxonomy" id="449208"/>
    <lineage>
        <taxon>Bacteria</taxon>
        <taxon>Bacillati</taxon>
        <taxon>Cyanobacteriota</taxon>
        <taxon>Cyanophyceae</taxon>
        <taxon>Nostocales</taxon>
        <taxon>Nostocaceae</taxon>
        <taxon>Nostoc</taxon>
    </lineage>
</organism>
<dbReference type="Proteomes" id="UP001055453">
    <property type="component" value="Plasmid pANSO36D"/>
</dbReference>
<evidence type="ECO:0000256" key="2">
    <source>
        <dbReference type="PROSITE-ProRule" id="PRU01248"/>
    </source>
</evidence>
<evidence type="ECO:0000259" key="3">
    <source>
        <dbReference type="PROSITE" id="PS51900"/>
    </source>
</evidence>
<dbReference type="SUPFAM" id="SSF47823">
    <property type="entry name" value="lambda integrase-like, N-terminal domain"/>
    <property type="match status" value="1"/>
</dbReference>
<dbReference type="RefSeq" id="WP_251961041.1">
    <property type="nucleotide sequence ID" value="NZ_AP025736.1"/>
</dbReference>
<reference evidence="4" key="1">
    <citation type="submission" date="2022-04" db="EMBL/GenBank/DDBJ databases">
        <title>Complete genome sequence of a cyanobacterium, Nostoc sp. SO-36, isolated in Antarctica.</title>
        <authorList>
            <person name="Kanesaki Y."/>
            <person name="Effendi D."/>
            <person name="Sakamoto T."/>
            <person name="Ohtani S."/>
            <person name="Awai K."/>
        </authorList>
    </citation>
    <scope>NUCLEOTIDE SEQUENCE</scope>
    <source>
        <strain evidence="4">SO-36</strain>
        <plasmid evidence="4">pANSO36D</plasmid>
    </source>
</reference>
<evidence type="ECO:0000256" key="1">
    <source>
        <dbReference type="ARBA" id="ARBA00023125"/>
    </source>
</evidence>
<sequence length="124" mass="14053">MNKLSTYTESSITSVAKKLQASNDFLAELQQKAKTTQRGYAGNIRIFFEYFLQREPNQKDVEEFWGLDDQTANGLILKFKNHLVAEGRKAATINRYLSALKYLIRWDGTSSTADITLIAIALSQ</sequence>
<dbReference type="Pfam" id="PF02899">
    <property type="entry name" value="Phage_int_SAM_1"/>
    <property type="match status" value="1"/>
</dbReference>
<name>A0ABM7ZCI8_NOSCO</name>
<keyword evidence="5" id="KW-1185">Reference proteome</keyword>
<dbReference type="Gene3D" id="1.10.150.130">
    <property type="match status" value="1"/>
</dbReference>
<accession>A0ABM7ZCI8</accession>
<proteinExistence type="predicted"/>
<keyword evidence="1 2" id="KW-0238">DNA-binding</keyword>
<dbReference type="InterPro" id="IPR044068">
    <property type="entry name" value="CB"/>
</dbReference>
<dbReference type="PROSITE" id="PS51900">
    <property type="entry name" value="CB"/>
    <property type="match status" value="1"/>
</dbReference>
<evidence type="ECO:0000313" key="4">
    <source>
        <dbReference type="EMBL" id="BDI21026.1"/>
    </source>
</evidence>
<protein>
    <recommendedName>
        <fullName evidence="3">Core-binding (CB) domain-containing protein</fullName>
    </recommendedName>
</protein>
<dbReference type="InterPro" id="IPR010998">
    <property type="entry name" value="Integrase_recombinase_N"/>
</dbReference>
<keyword evidence="4" id="KW-0614">Plasmid</keyword>
<evidence type="ECO:0000313" key="5">
    <source>
        <dbReference type="Proteomes" id="UP001055453"/>
    </source>
</evidence>
<dbReference type="EMBL" id="AP025736">
    <property type="protein sequence ID" value="BDI21026.1"/>
    <property type="molecule type" value="Genomic_DNA"/>
</dbReference>
<gene>
    <name evidence="4" type="ORF">ANSO36C_68280</name>
</gene>
<feature type="domain" description="Core-binding (CB)" evidence="3">
    <location>
        <begin position="16"/>
        <end position="108"/>
    </location>
</feature>
<dbReference type="InterPro" id="IPR004107">
    <property type="entry name" value="Integrase_SAM-like_N"/>
</dbReference>